<evidence type="ECO:0000256" key="3">
    <source>
        <dbReference type="ARBA" id="ARBA00023239"/>
    </source>
</evidence>
<evidence type="ECO:0000313" key="6">
    <source>
        <dbReference type="Proteomes" id="UP000648984"/>
    </source>
</evidence>
<evidence type="ECO:0000256" key="2">
    <source>
        <dbReference type="ARBA" id="ARBA00006472"/>
    </source>
</evidence>
<organism evidence="5 6">
    <name type="scientific">Aromatoleum diolicum</name>
    <dbReference type="NCBI Taxonomy" id="75796"/>
    <lineage>
        <taxon>Bacteria</taxon>
        <taxon>Pseudomonadati</taxon>
        <taxon>Pseudomonadota</taxon>
        <taxon>Betaproteobacteria</taxon>
        <taxon>Rhodocyclales</taxon>
        <taxon>Rhodocyclaceae</taxon>
        <taxon>Aromatoleum</taxon>
    </lineage>
</organism>
<dbReference type="EC" id="4.2.1.96" evidence="4"/>
<dbReference type="InterPro" id="IPR001533">
    <property type="entry name" value="Pterin_deHydtase"/>
</dbReference>
<keyword evidence="3 4" id="KW-0456">Lyase</keyword>
<protein>
    <recommendedName>
        <fullName evidence="4">Putative pterin-4-alpha-carbinolamine dehydratase</fullName>
        <shortName evidence="4">PHS</shortName>
        <ecNumber evidence="4">4.2.1.96</ecNumber>
    </recommendedName>
    <alternativeName>
        <fullName evidence="4">4-alpha-hydroxy-tetrahydropterin dehydratase</fullName>
    </alternativeName>
    <alternativeName>
        <fullName evidence="4">Pterin carbinolamine dehydratase</fullName>
        <shortName evidence="4">PCD</shortName>
    </alternativeName>
</protein>
<dbReference type="EMBL" id="WTVQ01000059">
    <property type="protein sequence ID" value="NMG77340.1"/>
    <property type="molecule type" value="Genomic_DNA"/>
</dbReference>
<dbReference type="CDD" id="cd00913">
    <property type="entry name" value="PCD_DCoH_subfamily_a"/>
    <property type="match status" value="1"/>
</dbReference>
<dbReference type="PANTHER" id="PTHR42805:SF1">
    <property type="entry name" value="PTERIN-4-ALPHA-CARBINOLAMINE DEHYDRATASE-RELATED"/>
    <property type="match status" value="1"/>
</dbReference>
<keyword evidence="6" id="KW-1185">Reference proteome</keyword>
<dbReference type="Gene3D" id="3.30.1360.20">
    <property type="entry name" value="Transcriptional coactivator/pterin dehydratase"/>
    <property type="match status" value="1"/>
</dbReference>
<reference evidence="5 6" key="1">
    <citation type="submission" date="2019-12" db="EMBL/GenBank/DDBJ databases">
        <title>Comparative genomics gives insights into the taxonomy of the Azoarcus-Aromatoleum group and reveals separate origins of nif in the plant-associated Azoarcus and non-plant-associated Aromatoleum sub-groups.</title>
        <authorList>
            <person name="Lafos M."/>
            <person name="Maluk M."/>
            <person name="Batista M."/>
            <person name="Junghare M."/>
            <person name="Carmona M."/>
            <person name="Faoro H."/>
            <person name="Cruz L.M."/>
            <person name="Battistoni F."/>
            <person name="De Souza E."/>
            <person name="Pedrosa F."/>
            <person name="Chen W.-M."/>
            <person name="Poole P.S."/>
            <person name="Dixon R.A."/>
            <person name="James E.K."/>
        </authorList>
    </citation>
    <scope>NUCLEOTIDE SEQUENCE [LARGE SCALE GENOMIC DNA]</scope>
    <source>
        <strain evidence="5 6">22Lin</strain>
    </source>
</reference>
<gene>
    <name evidence="5" type="ORF">GPA25_21555</name>
</gene>
<dbReference type="Pfam" id="PF01329">
    <property type="entry name" value="Pterin_4a"/>
    <property type="match status" value="1"/>
</dbReference>
<dbReference type="Proteomes" id="UP000648984">
    <property type="component" value="Unassembled WGS sequence"/>
</dbReference>
<evidence type="ECO:0000256" key="4">
    <source>
        <dbReference type="HAMAP-Rule" id="MF_00434"/>
    </source>
</evidence>
<dbReference type="RefSeq" id="WP_169262470.1">
    <property type="nucleotide sequence ID" value="NZ_WTVQ01000059.1"/>
</dbReference>
<comment type="similarity">
    <text evidence="2 4">Belongs to the pterin-4-alpha-carbinolamine dehydratase family.</text>
</comment>
<accession>A0ABX1QH63</accession>
<proteinExistence type="inferred from homology"/>
<name>A0ABX1QH63_9RHOO</name>
<dbReference type="HAMAP" id="MF_00434">
    <property type="entry name" value="Pterin_4_alpha"/>
    <property type="match status" value="1"/>
</dbReference>
<dbReference type="InterPro" id="IPR036428">
    <property type="entry name" value="PCD_sf"/>
</dbReference>
<dbReference type="PANTHER" id="PTHR42805">
    <property type="entry name" value="PTERIN-4-ALPHA-CARBINOLAMINE DEHYDRATASE-RELATED"/>
    <property type="match status" value="1"/>
</dbReference>
<comment type="caution">
    <text evidence="5">The sequence shown here is derived from an EMBL/GenBank/DDBJ whole genome shotgun (WGS) entry which is preliminary data.</text>
</comment>
<sequence length="112" mass="12435">MSNDLLSKTCVPCRGGMPPLTRAEAEDYLAQTPDWALMDDAQRIQRSFSFKNFKEAMDFVASVGKLAEAAGHHPDIGFGWGWATVAWQTKKIKGLHENDFIMAAETDRLFGA</sequence>
<comment type="catalytic activity">
    <reaction evidence="1 4">
        <text>(4aS,6R)-4a-hydroxy-L-erythro-5,6,7,8-tetrahydrobiopterin = (6R)-L-erythro-6,7-dihydrobiopterin + H2O</text>
        <dbReference type="Rhea" id="RHEA:11920"/>
        <dbReference type="ChEBI" id="CHEBI:15377"/>
        <dbReference type="ChEBI" id="CHEBI:15642"/>
        <dbReference type="ChEBI" id="CHEBI:43120"/>
        <dbReference type="EC" id="4.2.1.96"/>
    </reaction>
</comment>
<dbReference type="InterPro" id="IPR050376">
    <property type="entry name" value="Pterin-4-alpha-carb_dehyd"/>
</dbReference>
<evidence type="ECO:0000256" key="1">
    <source>
        <dbReference type="ARBA" id="ARBA00001554"/>
    </source>
</evidence>
<evidence type="ECO:0000313" key="5">
    <source>
        <dbReference type="EMBL" id="NMG77340.1"/>
    </source>
</evidence>
<dbReference type="SUPFAM" id="SSF55248">
    <property type="entry name" value="PCD-like"/>
    <property type="match status" value="1"/>
</dbReference>